<evidence type="ECO:0000259" key="1">
    <source>
        <dbReference type="Pfam" id="PF08773"/>
    </source>
</evidence>
<dbReference type="SUPFAM" id="SSF75001">
    <property type="entry name" value="Dipeptidyl peptidase I (cathepsin C), exclusion domain"/>
    <property type="match status" value="1"/>
</dbReference>
<dbReference type="EMBL" id="CAUYUJ010011525">
    <property type="protein sequence ID" value="CAK0831947.1"/>
    <property type="molecule type" value="Genomic_DNA"/>
</dbReference>
<evidence type="ECO:0000313" key="3">
    <source>
        <dbReference type="Proteomes" id="UP001189429"/>
    </source>
</evidence>
<keyword evidence="3" id="KW-1185">Reference proteome</keyword>
<dbReference type="InterPro" id="IPR014882">
    <property type="entry name" value="CathepsinC_exc"/>
</dbReference>
<accession>A0ABN9SJK7</accession>
<dbReference type="InterPro" id="IPR036496">
    <property type="entry name" value="CathepsinC_exc_dom_sf"/>
</dbReference>
<feature type="non-terminal residue" evidence="2">
    <location>
        <position position="1"/>
    </location>
</feature>
<gene>
    <name evidence="2" type="ORF">PCOR1329_LOCUS30156</name>
</gene>
<organism evidence="2 3">
    <name type="scientific">Prorocentrum cordatum</name>
    <dbReference type="NCBI Taxonomy" id="2364126"/>
    <lineage>
        <taxon>Eukaryota</taxon>
        <taxon>Sar</taxon>
        <taxon>Alveolata</taxon>
        <taxon>Dinophyceae</taxon>
        <taxon>Prorocentrales</taxon>
        <taxon>Prorocentraceae</taxon>
        <taxon>Prorocentrum</taxon>
    </lineage>
</organism>
<comment type="caution">
    <text evidence="2">The sequence shown here is derived from an EMBL/GenBank/DDBJ whole genome shotgun (WGS) entry which is preliminary data.</text>
</comment>
<dbReference type="Pfam" id="PF08773">
    <property type="entry name" value="CathepsinC_exc"/>
    <property type="match status" value="1"/>
</dbReference>
<protein>
    <recommendedName>
        <fullName evidence="1">Cathepsin C exclusion domain-containing protein</fullName>
    </recommendedName>
</protein>
<evidence type="ECO:0000313" key="2">
    <source>
        <dbReference type="EMBL" id="CAK0831947.1"/>
    </source>
</evidence>
<reference evidence="2" key="1">
    <citation type="submission" date="2023-10" db="EMBL/GenBank/DDBJ databases">
        <authorList>
            <person name="Chen Y."/>
            <person name="Shah S."/>
            <person name="Dougan E. K."/>
            <person name="Thang M."/>
            <person name="Chan C."/>
        </authorList>
    </citation>
    <scope>NUCLEOTIDE SEQUENCE [LARGE SCALE GENOMIC DNA]</scope>
</reference>
<proteinExistence type="predicted"/>
<name>A0ABN9SJK7_9DINO</name>
<sequence>VSLAEIQEQKRITLGSPNVAQTRLDDAGNWTMIYDEGFEVNVDGLSFFAFSKFDLSFGHVVWHQRCQGSAYGLDCCRLAASALSGSAWRRGCLGLAMCARVWGR</sequence>
<feature type="domain" description="Cathepsin C exclusion" evidence="1">
    <location>
        <begin position="6"/>
        <end position="68"/>
    </location>
</feature>
<dbReference type="Gene3D" id="2.40.128.80">
    <property type="entry name" value="Cathepsin C, exclusion domain"/>
    <property type="match status" value="1"/>
</dbReference>
<dbReference type="Proteomes" id="UP001189429">
    <property type="component" value="Unassembled WGS sequence"/>
</dbReference>